<gene>
    <name evidence="1" type="primary">rsmJ</name>
    <name evidence="2" type="ORF">AT746_01850</name>
</gene>
<feature type="binding site" evidence="1">
    <location>
        <begin position="121"/>
        <end position="122"/>
    </location>
    <ligand>
        <name>S-adenosyl-L-methionine</name>
        <dbReference type="ChEBI" id="CHEBI:59789"/>
    </ligand>
</feature>
<comment type="function">
    <text evidence="1">Specifically methylates the guanosine in position 1516 of 16S rRNA.</text>
</comment>
<comment type="subcellular location">
    <subcellularLocation>
        <location evidence="1">Cytoplasm</location>
    </subcellularLocation>
</comment>
<keyword evidence="1 2" id="KW-0489">Methyltransferase</keyword>
<keyword evidence="1 2" id="KW-0808">Transferase</keyword>
<keyword evidence="1" id="KW-0698">rRNA processing</keyword>
<keyword evidence="1" id="KW-0963">Cytoplasm</keyword>
<feature type="binding site" evidence="1">
    <location>
        <begin position="105"/>
        <end position="106"/>
    </location>
    <ligand>
        <name>S-adenosyl-L-methionine</name>
        <dbReference type="ChEBI" id="CHEBI:59789"/>
    </ligand>
</feature>
<dbReference type="SUPFAM" id="SSF53335">
    <property type="entry name" value="S-adenosyl-L-methionine-dependent methyltransferases"/>
    <property type="match status" value="1"/>
</dbReference>
<comment type="similarity">
    <text evidence="1">Belongs to the methyltransferase superfamily. RsmJ family.</text>
</comment>
<reference evidence="2 3" key="1">
    <citation type="submission" date="2015-12" db="EMBL/GenBank/DDBJ databases">
        <title>Complete genome of Lacimicrobium alkaliphilum KCTC 32984.</title>
        <authorList>
            <person name="Kim S.-G."/>
            <person name="Lee Y.-J."/>
        </authorList>
    </citation>
    <scope>NUCLEOTIDE SEQUENCE [LARGE SCALE GENOMIC DNA]</scope>
    <source>
        <strain evidence="2 3">YelD216</strain>
    </source>
</reference>
<dbReference type="KEGG" id="lal:AT746_01850"/>
<dbReference type="OrthoDB" id="3191794at2"/>
<dbReference type="GO" id="GO:0005737">
    <property type="term" value="C:cytoplasm"/>
    <property type="evidence" value="ECO:0007669"/>
    <property type="project" value="UniProtKB-SubCell"/>
</dbReference>
<comment type="catalytic activity">
    <reaction evidence="1">
        <text>guanosine(1516) in 16S rRNA + S-adenosyl-L-methionine = N(2)-methylguanosine(1516) in 16S rRNA + S-adenosyl-L-homocysteine + H(+)</text>
        <dbReference type="Rhea" id="RHEA:43220"/>
        <dbReference type="Rhea" id="RHEA-COMP:10412"/>
        <dbReference type="Rhea" id="RHEA-COMP:10413"/>
        <dbReference type="ChEBI" id="CHEBI:15378"/>
        <dbReference type="ChEBI" id="CHEBI:57856"/>
        <dbReference type="ChEBI" id="CHEBI:59789"/>
        <dbReference type="ChEBI" id="CHEBI:74269"/>
        <dbReference type="ChEBI" id="CHEBI:74481"/>
        <dbReference type="EC" id="2.1.1.242"/>
    </reaction>
</comment>
<dbReference type="PANTHER" id="PTHR36112:SF1">
    <property type="entry name" value="RIBOSOMAL RNA SMALL SUBUNIT METHYLTRANSFERASE J"/>
    <property type="match status" value="1"/>
</dbReference>
<proteinExistence type="inferred from homology"/>
<keyword evidence="1" id="KW-0949">S-adenosyl-L-methionine</keyword>
<comment type="caution">
    <text evidence="1">Lacks conserved residue(s) required for the propagation of feature annotation.</text>
</comment>
<feature type="binding site" evidence="1">
    <location>
        <position position="176"/>
    </location>
    <ligand>
        <name>S-adenosyl-L-methionine</name>
        <dbReference type="ChEBI" id="CHEBI:59789"/>
    </ligand>
</feature>
<dbReference type="Gene3D" id="3.40.50.150">
    <property type="entry name" value="Vaccinia Virus protein VP39"/>
    <property type="match status" value="1"/>
</dbReference>
<dbReference type="Pfam" id="PF04445">
    <property type="entry name" value="SAM_MT"/>
    <property type="match status" value="1"/>
</dbReference>
<evidence type="ECO:0000313" key="2">
    <source>
        <dbReference type="EMBL" id="ALS97144.1"/>
    </source>
</evidence>
<dbReference type="AlphaFoldDB" id="A0A0U3AW14"/>
<dbReference type="STRING" id="1526571.AT746_01850"/>
<dbReference type="PANTHER" id="PTHR36112">
    <property type="entry name" value="RIBOSOMAL RNA SMALL SUBUNIT METHYLTRANSFERASE J"/>
    <property type="match status" value="1"/>
</dbReference>
<protein>
    <recommendedName>
        <fullName evidence="1">Ribosomal RNA small subunit methyltransferase J</fullName>
        <ecNumber evidence="1">2.1.1.242</ecNumber>
    </recommendedName>
    <alternativeName>
        <fullName evidence="1">16S rRNA m2G1516 methyltransferase</fullName>
    </alternativeName>
    <alternativeName>
        <fullName evidence="1">rRNA (guanine-N(2)-)-methyltransferase</fullName>
    </alternativeName>
</protein>
<dbReference type="RefSeq" id="WP_062475658.1">
    <property type="nucleotide sequence ID" value="NZ_CP013650.1"/>
</dbReference>
<accession>A0A0U3AW14</accession>
<dbReference type="HAMAP" id="MF_01523">
    <property type="entry name" value="16SrRNA_methyltr_J"/>
    <property type="match status" value="1"/>
</dbReference>
<dbReference type="EMBL" id="CP013650">
    <property type="protein sequence ID" value="ALS97144.1"/>
    <property type="molecule type" value="Genomic_DNA"/>
</dbReference>
<dbReference type="InterPro" id="IPR029063">
    <property type="entry name" value="SAM-dependent_MTases_sf"/>
</dbReference>
<organism evidence="2 3">
    <name type="scientific">Lacimicrobium alkaliphilum</name>
    <dbReference type="NCBI Taxonomy" id="1526571"/>
    <lineage>
        <taxon>Bacteria</taxon>
        <taxon>Pseudomonadati</taxon>
        <taxon>Pseudomonadota</taxon>
        <taxon>Gammaproteobacteria</taxon>
        <taxon>Alteromonadales</taxon>
        <taxon>Alteromonadaceae</taxon>
        <taxon>Lacimicrobium</taxon>
    </lineage>
</organism>
<name>A0A0U3AW14_9ALTE</name>
<dbReference type="GO" id="GO:0008990">
    <property type="term" value="F:rRNA (guanine-N2-)-methyltransferase activity"/>
    <property type="evidence" value="ECO:0007669"/>
    <property type="project" value="UniProtKB-UniRule"/>
</dbReference>
<dbReference type="EC" id="2.1.1.242" evidence="1"/>
<sequence>MTVIPVMAASGEFQTQAQDVAQKWRLPLARADLNSGLVLWLDDKGLALKTLDDAKMGAVQVDFAASSISWRRQHGGGKNEAIAKAVGIKGSYRPAVLDATAGLGRDAFILASLGCHLTLLERSNVVSALLEDGLQRATKDQELGRWLPQNMQLLSEGAVSVMTHWQGEKPDVVYLDPMFPHRKKSALVKKEMRLFQQLLGPDEDADSLLPPALQLAQKRVVVKRPAGAPWLDEKKPHIEMTGRANRFDVYLIHGSKT</sequence>
<dbReference type="Proteomes" id="UP000068447">
    <property type="component" value="Chromosome"/>
</dbReference>
<dbReference type="InterPro" id="IPR007536">
    <property type="entry name" value="16SrRNA_methylTrfase_J"/>
</dbReference>
<evidence type="ECO:0000313" key="3">
    <source>
        <dbReference type="Proteomes" id="UP000068447"/>
    </source>
</evidence>
<keyword evidence="3" id="KW-1185">Reference proteome</keyword>
<evidence type="ECO:0000256" key="1">
    <source>
        <dbReference type="HAMAP-Rule" id="MF_01523"/>
    </source>
</evidence>